<evidence type="ECO:0000256" key="3">
    <source>
        <dbReference type="ARBA" id="ARBA00022989"/>
    </source>
</evidence>
<evidence type="ECO:0000313" key="7">
    <source>
        <dbReference type="RefSeq" id="XP_012939757.1"/>
    </source>
</evidence>
<accession>A0ABM1A2X6</accession>
<feature type="transmembrane region" description="Helical" evidence="5">
    <location>
        <begin position="119"/>
        <end position="140"/>
    </location>
</feature>
<dbReference type="InterPro" id="IPR008952">
    <property type="entry name" value="Tetraspanin_EC2_sf"/>
</dbReference>
<sequence length="277" mass="29980">MIECALKCVLFWLLVATTSLTGIVGMTLVVLGILLSADTNAHFSDLSGAMARALHQKNVHVANLGPAGPPNVRELLGPTGRPDLRGLLGSAGTASLTAGCLLLLVSLVCLMTSCLKRQVLYIASLVLVGACCLALVAAYANQDNIMARLKLKLKARLKTYSGIGDLTMDGLTFNSVMAFYKCCGLDDYRDFSQLDYWPPYDPHGRTYKTPVVCCKEPEESGCYLDGLASSANNWMRVGCFPKVQALLRDTLHLDLVFFSILFFFLLTAAALALLIIF</sequence>
<comment type="subcellular location">
    <subcellularLocation>
        <location evidence="1">Membrane</location>
        <topology evidence="1">Multi-pass membrane protein</topology>
    </subcellularLocation>
</comment>
<gene>
    <name evidence="7" type="primary">LOC101849064</name>
</gene>
<evidence type="ECO:0000256" key="2">
    <source>
        <dbReference type="ARBA" id="ARBA00022692"/>
    </source>
</evidence>
<keyword evidence="4 5" id="KW-0472">Membrane</keyword>
<evidence type="ECO:0000256" key="1">
    <source>
        <dbReference type="ARBA" id="ARBA00004141"/>
    </source>
</evidence>
<feature type="transmembrane region" description="Helical" evidence="5">
    <location>
        <begin position="9"/>
        <end position="35"/>
    </location>
</feature>
<dbReference type="RefSeq" id="XP_012939757.1">
    <property type="nucleotide sequence ID" value="XM_013084303.1"/>
</dbReference>
<feature type="transmembrane region" description="Helical" evidence="5">
    <location>
        <begin position="255"/>
        <end position="276"/>
    </location>
</feature>
<evidence type="ECO:0000256" key="5">
    <source>
        <dbReference type="SAM" id="Phobius"/>
    </source>
</evidence>
<keyword evidence="3 5" id="KW-1133">Transmembrane helix</keyword>
<evidence type="ECO:0000313" key="6">
    <source>
        <dbReference type="Proteomes" id="UP000694888"/>
    </source>
</evidence>
<dbReference type="SUPFAM" id="SSF48652">
    <property type="entry name" value="Tetraspanin"/>
    <property type="match status" value="1"/>
</dbReference>
<feature type="transmembrane region" description="Helical" evidence="5">
    <location>
        <begin position="87"/>
        <end position="112"/>
    </location>
</feature>
<dbReference type="GeneID" id="101849064"/>
<proteinExistence type="predicted"/>
<dbReference type="Proteomes" id="UP000694888">
    <property type="component" value="Unplaced"/>
</dbReference>
<evidence type="ECO:0000256" key="4">
    <source>
        <dbReference type="ARBA" id="ARBA00023136"/>
    </source>
</evidence>
<name>A0ABM1A2X6_APLCA</name>
<keyword evidence="6" id="KW-1185">Reference proteome</keyword>
<dbReference type="Pfam" id="PF00335">
    <property type="entry name" value="Tetraspanin"/>
    <property type="match status" value="1"/>
</dbReference>
<dbReference type="Gene3D" id="1.10.1450.10">
    <property type="entry name" value="Tetraspanin"/>
    <property type="match status" value="1"/>
</dbReference>
<protein>
    <submittedName>
        <fullName evidence="7">Tetraspanin-10</fullName>
    </submittedName>
</protein>
<keyword evidence="2 5" id="KW-0812">Transmembrane</keyword>
<reference evidence="7" key="1">
    <citation type="submission" date="2025-08" db="UniProtKB">
        <authorList>
            <consortium name="RefSeq"/>
        </authorList>
    </citation>
    <scope>IDENTIFICATION</scope>
</reference>
<organism evidence="6 7">
    <name type="scientific">Aplysia californica</name>
    <name type="common">California sea hare</name>
    <dbReference type="NCBI Taxonomy" id="6500"/>
    <lineage>
        <taxon>Eukaryota</taxon>
        <taxon>Metazoa</taxon>
        <taxon>Spiralia</taxon>
        <taxon>Lophotrochozoa</taxon>
        <taxon>Mollusca</taxon>
        <taxon>Gastropoda</taxon>
        <taxon>Heterobranchia</taxon>
        <taxon>Euthyneura</taxon>
        <taxon>Tectipleura</taxon>
        <taxon>Aplysiida</taxon>
        <taxon>Aplysioidea</taxon>
        <taxon>Aplysiidae</taxon>
        <taxon>Aplysia</taxon>
    </lineage>
</organism>
<dbReference type="InterPro" id="IPR018499">
    <property type="entry name" value="Tetraspanin/Peripherin"/>
</dbReference>